<feature type="region of interest" description="Disordered" evidence="1">
    <location>
        <begin position="33"/>
        <end position="82"/>
    </location>
</feature>
<organism evidence="2 3">
    <name type="scientific">Strigamia maritima</name>
    <name type="common">European centipede</name>
    <name type="synonym">Geophilus maritimus</name>
    <dbReference type="NCBI Taxonomy" id="126957"/>
    <lineage>
        <taxon>Eukaryota</taxon>
        <taxon>Metazoa</taxon>
        <taxon>Ecdysozoa</taxon>
        <taxon>Arthropoda</taxon>
        <taxon>Myriapoda</taxon>
        <taxon>Chilopoda</taxon>
        <taxon>Pleurostigmophora</taxon>
        <taxon>Geophilomorpha</taxon>
        <taxon>Linotaeniidae</taxon>
        <taxon>Strigamia</taxon>
    </lineage>
</organism>
<evidence type="ECO:0000256" key="1">
    <source>
        <dbReference type="SAM" id="MobiDB-lite"/>
    </source>
</evidence>
<name>T1ITI1_STRMM</name>
<evidence type="ECO:0000313" key="2">
    <source>
        <dbReference type="EnsemblMetazoa" id="SMAR004430-PA"/>
    </source>
</evidence>
<keyword evidence="3" id="KW-1185">Reference proteome</keyword>
<sequence>MAGVLFEDIFDVKDIDPEGKKFDIGKKTIPANPKFNLHAMSPRTPNPKNTKFDKSPPKHRSPTNHVNNPYCVIPSTNHNTRHKHHEMRIRISKPKSHCPMTRCAISPSTNNLTFRFSLFPRRLFHIPPHLSAWSADLQPASYAQA</sequence>
<reference evidence="2" key="2">
    <citation type="submission" date="2015-02" db="UniProtKB">
        <authorList>
            <consortium name="EnsemblMetazoa"/>
        </authorList>
    </citation>
    <scope>IDENTIFICATION</scope>
</reference>
<dbReference type="HOGENOM" id="CLU_1789294_0_0_1"/>
<reference evidence="3" key="1">
    <citation type="submission" date="2011-05" db="EMBL/GenBank/DDBJ databases">
        <authorList>
            <person name="Richards S.R."/>
            <person name="Qu J."/>
            <person name="Jiang H."/>
            <person name="Jhangiani S.N."/>
            <person name="Agravi P."/>
            <person name="Goodspeed R."/>
            <person name="Gross S."/>
            <person name="Mandapat C."/>
            <person name="Jackson L."/>
            <person name="Mathew T."/>
            <person name="Pu L."/>
            <person name="Thornton R."/>
            <person name="Saada N."/>
            <person name="Wilczek-Boney K.B."/>
            <person name="Lee S."/>
            <person name="Kovar C."/>
            <person name="Wu Y."/>
            <person name="Scherer S.E."/>
            <person name="Worley K.C."/>
            <person name="Muzny D.M."/>
            <person name="Gibbs R."/>
        </authorList>
    </citation>
    <scope>NUCLEOTIDE SEQUENCE</scope>
    <source>
        <strain evidence="3">Brora</strain>
    </source>
</reference>
<dbReference type="AlphaFoldDB" id="T1ITI1"/>
<dbReference type="Proteomes" id="UP000014500">
    <property type="component" value="Unassembled WGS sequence"/>
</dbReference>
<dbReference type="STRING" id="126957.T1ITI1"/>
<dbReference type="EMBL" id="JH431485">
    <property type="status" value="NOT_ANNOTATED_CDS"/>
    <property type="molecule type" value="Genomic_DNA"/>
</dbReference>
<protein>
    <submittedName>
        <fullName evidence="2">Uncharacterized protein</fullName>
    </submittedName>
</protein>
<evidence type="ECO:0000313" key="3">
    <source>
        <dbReference type="Proteomes" id="UP000014500"/>
    </source>
</evidence>
<proteinExistence type="predicted"/>
<accession>T1ITI1</accession>
<dbReference type="EnsemblMetazoa" id="SMAR004430-RA">
    <property type="protein sequence ID" value="SMAR004430-PA"/>
    <property type="gene ID" value="SMAR004430"/>
</dbReference>